<accession>A0AAX4P1R4</accession>
<evidence type="ECO:0000256" key="2">
    <source>
        <dbReference type="ARBA" id="ARBA00022472"/>
    </source>
</evidence>
<evidence type="ECO:0000256" key="4">
    <source>
        <dbReference type="SAM" id="MobiDB-lite"/>
    </source>
</evidence>
<reference evidence="5 6" key="1">
    <citation type="submission" date="2024-03" db="EMBL/GenBank/DDBJ databases">
        <title>Complete genome sequence of the green alga Chloropicon roscoffensis RCC1871.</title>
        <authorList>
            <person name="Lemieux C."/>
            <person name="Pombert J.-F."/>
            <person name="Otis C."/>
            <person name="Turmel M."/>
        </authorList>
    </citation>
    <scope>NUCLEOTIDE SEQUENCE [LARGE SCALE GENOMIC DNA]</scope>
    <source>
        <strain evidence="5 6">RCC1871</strain>
    </source>
</reference>
<dbReference type="GO" id="GO:0003676">
    <property type="term" value="F:nucleic acid binding"/>
    <property type="evidence" value="ECO:0007669"/>
    <property type="project" value="InterPro"/>
</dbReference>
<dbReference type="AlphaFoldDB" id="A0AAX4P1R4"/>
<keyword evidence="2" id="KW-0806">Transcription termination</keyword>
<dbReference type="InterPro" id="IPR038538">
    <property type="entry name" value="MTERF_sf"/>
</dbReference>
<comment type="similarity">
    <text evidence="1">Belongs to the mTERF family.</text>
</comment>
<organism evidence="5 6">
    <name type="scientific">Chloropicon roscoffensis</name>
    <dbReference type="NCBI Taxonomy" id="1461544"/>
    <lineage>
        <taxon>Eukaryota</taxon>
        <taxon>Viridiplantae</taxon>
        <taxon>Chlorophyta</taxon>
        <taxon>Chloropicophyceae</taxon>
        <taxon>Chloropicales</taxon>
        <taxon>Chloropicaceae</taxon>
        <taxon>Chloropicon</taxon>
    </lineage>
</organism>
<evidence type="ECO:0000256" key="3">
    <source>
        <dbReference type="ARBA" id="ARBA00022946"/>
    </source>
</evidence>
<keyword evidence="3" id="KW-0809">Transit peptide</keyword>
<sequence length="200" mass="22396">MEVKAGAARSLDSSTRSIMNRRPGCDANSLRGRRGRTGWGSRPCRSTRFEDLASTFADECGIVNNREVEIIVDVLTNPASGFVDRKLAKNLASIQVRELDTEEHIRPVAAYLRELGATREQIRRMMVVHPPVCVYDVEDHLRPLVAYLGEVGVGDVVEVLTSRPSLLGLRSDKNLTKIVEWLQADGYSKEEIVEYLRKSL</sequence>
<dbReference type="InterPro" id="IPR003690">
    <property type="entry name" value="MTERF"/>
</dbReference>
<evidence type="ECO:0000256" key="1">
    <source>
        <dbReference type="ARBA" id="ARBA00007692"/>
    </source>
</evidence>
<dbReference type="Proteomes" id="UP001472866">
    <property type="component" value="Chromosome 02"/>
</dbReference>
<dbReference type="GO" id="GO:0006353">
    <property type="term" value="P:DNA-templated transcription termination"/>
    <property type="evidence" value="ECO:0007669"/>
    <property type="project" value="UniProtKB-KW"/>
</dbReference>
<keyword evidence="2" id="KW-0805">Transcription regulation</keyword>
<proteinExistence type="inferred from homology"/>
<dbReference type="EMBL" id="CP151502">
    <property type="protein sequence ID" value="WZN60033.1"/>
    <property type="molecule type" value="Genomic_DNA"/>
</dbReference>
<protein>
    <submittedName>
        <fullName evidence="5">Uncharacterized protein</fullName>
    </submittedName>
</protein>
<name>A0AAX4P1R4_9CHLO</name>
<dbReference type="Pfam" id="PF02536">
    <property type="entry name" value="mTERF"/>
    <property type="match status" value="1"/>
</dbReference>
<keyword evidence="6" id="KW-1185">Reference proteome</keyword>
<gene>
    <name evidence="5" type="ORF">HKI87_02g15610</name>
</gene>
<evidence type="ECO:0000313" key="5">
    <source>
        <dbReference type="EMBL" id="WZN60033.1"/>
    </source>
</evidence>
<dbReference type="SMART" id="SM00733">
    <property type="entry name" value="Mterf"/>
    <property type="match status" value="3"/>
</dbReference>
<keyword evidence="2" id="KW-0804">Transcription</keyword>
<feature type="region of interest" description="Disordered" evidence="4">
    <location>
        <begin position="1"/>
        <end position="39"/>
    </location>
</feature>
<evidence type="ECO:0000313" key="6">
    <source>
        <dbReference type="Proteomes" id="UP001472866"/>
    </source>
</evidence>
<dbReference type="Gene3D" id="1.25.70.10">
    <property type="entry name" value="Transcription termination factor 3, mitochondrial"/>
    <property type="match status" value="1"/>
</dbReference>